<keyword evidence="2" id="KW-0378">Hydrolase</keyword>
<reference evidence="5 6" key="1">
    <citation type="submission" date="2021-06" db="EMBL/GenBank/DDBJ databases">
        <title>Bacillus sp. RD4P76, an endophyte from a halophyte.</title>
        <authorList>
            <person name="Sun J.-Q."/>
        </authorList>
    </citation>
    <scope>NUCLEOTIDE SEQUENCE [LARGE SCALE GENOMIC DNA]</scope>
    <source>
        <strain evidence="5 6">CGMCC 1.15917</strain>
    </source>
</reference>
<dbReference type="Proteomes" id="UP000784880">
    <property type="component" value="Unassembled WGS sequence"/>
</dbReference>
<organism evidence="5 6">
    <name type="scientific">Evansella tamaricis</name>
    <dbReference type="NCBI Taxonomy" id="2069301"/>
    <lineage>
        <taxon>Bacteria</taxon>
        <taxon>Bacillati</taxon>
        <taxon>Bacillota</taxon>
        <taxon>Bacilli</taxon>
        <taxon>Bacillales</taxon>
        <taxon>Bacillaceae</taxon>
        <taxon>Evansella</taxon>
    </lineage>
</organism>
<evidence type="ECO:0000256" key="3">
    <source>
        <dbReference type="ARBA" id="ARBA00022839"/>
    </source>
</evidence>
<evidence type="ECO:0000313" key="6">
    <source>
        <dbReference type="Proteomes" id="UP000784880"/>
    </source>
</evidence>
<feature type="domain" description="Exonuclease" evidence="4">
    <location>
        <begin position="2"/>
        <end position="181"/>
    </location>
</feature>
<evidence type="ECO:0000313" key="5">
    <source>
        <dbReference type="EMBL" id="MBU9714873.1"/>
    </source>
</evidence>
<evidence type="ECO:0000256" key="2">
    <source>
        <dbReference type="ARBA" id="ARBA00022801"/>
    </source>
</evidence>
<proteinExistence type="predicted"/>
<dbReference type="CDD" id="cd06133">
    <property type="entry name" value="ERI-1_3'hExo_like"/>
    <property type="match status" value="1"/>
</dbReference>
<keyword evidence="3 5" id="KW-0269">Exonuclease</keyword>
<sequence length="214" mass="25122">MFAVVFDLELVKRFRKGQLSEIVEIGACKVDLQQKKIVDELQIYILPNSGYISKSTRKFINMTKEDMKKAVPFYRGMEEFIHWLGEEYYLCSWGRDDKVHLMDQCLRNKMEVDWIKNFNNIQPQISRIIGKATEGETNEQLGLKNALQLAQIEPIGKAHRGIDDTLNTTQLFLKYIDDITLAKSSITIQEIKRHKYKARQRRLLHKKKTTTEKK</sequence>
<gene>
    <name evidence="5" type="ORF">KS419_24310</name>
</gene>
<dbReference type="InterPro" id="IPR051274">
    <property type="entry name" value="3-5_Exoribonuclease"/>
</dbReference>
<dbReference type="InterPro" id="IPR013520">
    <property type="entry name" value="Ribonucl_H"/>
</dbReference>
<dbReference type="EMBL" id="JAHQCS010000186">
    <property type="protein sequence ID" value="MBU9714873.1"/>
    <property type="molecule type" value="Genomic_DNA"/>
</dbReference>
<dbReference type="SMART" id="SM00479">
    <property type="entry name" value="EXOIII"/>
    <property type="match status" value="1"/>
</dbReference>
<evidence type="ECO:0000259" key="4">
    <source>
        <dbReference type="SMART" id="SM00479"/>
    </source>
</evidence>
<dbReference type="GO" id="GO:0004527">
    <property type="term" value="F:exonuclease activity"/>
    <property type="evidence" value="ECO:0007669"/>
    <property type="project" value="UniProtKB-KW"/>
</dbReference>
<dbReference type="PANTHER" id="PTHR23044:SF61">
    <property type="entry name" value="3'-5' EXORIBONUCLEASE 1-RELATED"/>
    <property type="match status" value="1"/>
</dbReference>
<comment type="caution">
    <text evidence="5">The sequence shown here is derived from an EMBL/GenBank/DDBJ whole genome shotgun (WGS) entry which is preliminary data.</text>
</comment>
<dbReference type="PANTHER" id="PTHR23044">
    <property type="entry name" value="3'-5' EXONUCLEASE ERI1-RELATED"/>
    <property type="match status" value="1"/>
</dbReference>
<dbReference type="Pfam" id="PF00929">
    <property type="entry name" value="RNase_T"/>
    <property type="match status" value="1"/>
</dbReference>
<keyword evidence="6" id="KW-1185">Reference proteome</keyword>
<evidence type="ECO:0000256" key="1">
    <source>
        <dbReference type="ARBA" id="ARBA00022722"/>
    </source>
</evidence>
<dbReference type="InterPro" id="IPR047201">
    <property type="entry name" value="ERI-1_3'hExo-like"/>
</dbReference>
<name>A0ABS6JMW5_9BACI</name>
<keyword evidence="1" id="KW-0540">Nuclease</keyword>
<accession>A0ABS6JMW5</accession>
<protein>
    <submittedName>
        <fullName evidence="5">Exonuclease domain-containing protein</fullName>
    </submittedName>
</protein>